<feature type="domain" description="Glycoside hydrolase family 5" evidence="8">
    <location>
        <begin position="38"/>
        <end position="207"/>
    </location>
</feature>
<dbReference type="RefSeq" id="WP_349243147.1">
    <property type="nucleotide sequence ID" value="NZ_JASCXX010000002.1"/>
</dbReference>
<dbReference type="InterPro" id="IPR001547">
    <property type="entry name" value="Glyco_hydro_5"/>
</dbReference>
<dbReference type="EMBL" id="JASCXX010000002">
    <property type="protein sequence ID" value="MDI6447735.1"/>
    <property type="molecule type" value="Genomic_DNA"/>
</dbReference>
<keyword evidence="2 7" id="KW-0378">Hydrolase</keyword>
<keyword evidence="5 7" id="KW-0326">Glycosidase</keyword>
<evidence type="ECO:0000256" key="1">
    <source>
        <dbReference type="ARBA" id="ARBA00005641"/>
    </source>
</evidence>
<dbReference type="SUPFAM" id="SSF51445">
    <property type="entry name" value="(Trans)glycosidases"/>
    <property type="match status" value="1"/>
</dbReference>
<dbReference type="GO" id="GO:0009986">
    <property type="term" value="C:cell surface"/>
    <property type="evidence" value="ECO:0007669"/>
    <property type="project" value="TreeGrafter"/>
</dbReference>
<comment type="similarity">
    <text evidence="1 7">Belongs to the glycosyl hydrolase 5 (cellulase A) family.</text>
</comment>
<evidence type="ECO:0000256" key="5">
    <source>
        <dbReference type="ARBA" id="ARBA00023295"/>
    </source>
</evidence>
<dbReference type="PROSITE" id="PS51318">
    <property type="entry name" value="TAT"/>
    <property type="match status" value="1"/>
</dbReference>
<comment type="caution">
    <text evidence="9">The sequence shown here is derived from an EMBL/GenBank/DDBJ whole genome shotgun (WGS) entry which is preliminary data.</text>
</comment>
<keyword evidence="4" id="KW-0119">Carbohydrate metabolism</keyword>
<keyword evidence="10" id="KW-1185">Reference proteome</keyword>
<dbReference type="InterPro" id="IPR006311">
    <property type="entry name" value="TAT_signal"/>
</dbReference>
<proteinExistence type="inferred from homology"/>
<keyword evidence="3" id="KW-0136">Cellulose degradation</keyword>
<dbReference type="PANTHER" id="PTHR31297:SF41">
    <property type="entry name" value="ENDOGLUCANASE, PUTATIVE (AFU_ORTHOLOGUE AFUA_5G01830)-RELATED"/>
    <property type="match status" value="1"/>
</dbReference>
<name>A0AAW6TQA1_9BACT</name>
<dbReference type="Gene3D" id="3.20.20.80">
    <property type="entry name" value="Glycosidases"/>
    <property type="match status" value="1"/>
</dbReference>
<evidence type="ECO:0000259" key="8">
    <source>
        <dbReference type="Pfam" id="PF00150"/>
    </source>
</evidence>
<evidence type="ECO:0000313" key="9">
    <source>
        <dbReference type="EMBL" id="MDI6447735.1"/>
    </source>
</evidence>
<sequence length="506" mass="57766">MQTNRREFLRMTAAAALSAGLGAGQTRAAGGGRAIPRWRGFNLLEKFYRNDPFRESDFQWISEWGFDFVRLPMDYRQWTDANDPYALKEPVLEHIDRAIELGRKYGIHVSLNLHNAPGYSVNAAAKHTLNLWNDAEAQKQFAFQWSSFAQRYRSIPPAQLSFNLVNEPANIDEASYVQAVRGAIDGIRAADPDRLIITDGLNWGRDPVRSLAAEGVAQSTRGYEPFGLTHYRASWANGDRFPLPQWPVPQVNGHLHGPGNRELHSSLVIEGRFERETVLRVRVGQVSTRARLRVQADDQTIFEKDFRPGAGTGEWKEVVFAEQWNTYQNIYDRDYTAVVPAGTKLVRLTNADGDWLTLREIGLRPTGAQDEPEHVLKITDTTWGRPTREPVKYDPTGDSSAFIAPRMQDRRWLYEDRALPWKKVADSGVGVHVGEWGAYRYTPHDVVLRWARDQLSVWAEAGFGWALWNFRGSFGILDSDRADVQYEDFRGRKLDRKFLTLLREFA</sequence>
<dbReference type="InterPro" id="IPR050386">
    <property type="entry name" value="Glycosyl_hydrolase_5"/>
</dbReference>
<protein>
    <submittedName>
        <fullName evidence="9">Cellulase family glycosylhydrolase</fullName>
    </submittedName>
</protein>
<dbReference type="GO" id="GO:0005576">
    <property type="term" value="C:extracellular region"/>
    <property type="evidence" value="ECO:0007669"/>
    <property type="project" value="TreeGrafter"/>
</dbReference>
<evidence type="ECO:0000256" key="4">
    <source>
        <dbReference type="ARBA" id="ARBA00023277"/>
    </source>
</evidence>
<dbReference type="AlphaFoldDB" id="A0AAW6TQA1"/>
<accession>A0AAW6TQA1</accession>
<evidence type="ECO:0000256" key="6">
    <source>
        <dbReference type="ARBA" id="ARBA00023326"/>
    </source>
</evidence>
<evidence type="ECO:0000256" key="7">
    <source>
        <dbReference type="RuleBase" id="RU361153"/>
    </source>
</evidence>
<reference evidence="9" key="1">
    <citation type="submission" date="2023-05" db="EMBL/GenBank/DDBJ databases">
        <title>Anaerotaeda fermentans gen. nov., sp. nov., a novel anaerobic planctomycete of the new family within the order Sedimentisphaerales isolated from Taman Peninsula, Russia.</title>
        <authorList>
            <person name="Khomyakova M.A."/>
            <person name="Merkel A.Y."/>
            <person name="Slobodkin A.I."/>
        </authorList>
    </citation>
    <scope>NUCLEOTIDE SEQUENCE</scope>
    <source>
        <strain evidence="9">M17dextr</strain>
    </source>
</reference>
<dbReference type="InterPro" id="IPR017853">
    <property type="entry name" value="GH"/>
</dbReference>
<evidence type="ECO:0000256" key="3">
    <source>
        <dbReference type="ARBA" id="ARBA00023001"/>
    </source>
</evidence>
<organism evidence="9 10">
    <name type="scientific">Anaerobaca lacustris</name>
    <dbReference type="NCBI Taxonomy" id="3044600"/>
    <lineage>
        <taxon>Bacteria</taxon>
        <taxon>Pseudomonadati</taxon>
        <taxon>Planctomycetota</taxon>
        <taxon>Phycisphaerae</taxon>
        <taxon>Sedimentisphaerales</taxon>
        <taxon>Anaerobacaceae</taxon>
        <taxon>Anaerobaca</taxon>
    </lineage>
</organism>
<dbReference type="Proteomes" id="UP001431776">
    <property type="component" value="Unassembled WGS sequence"/>
</dbReference>
<dbReference type="PANTHER" id="PTHR31297">
    <property type="entry name" value="GLUCAN ENDO-1,6-BETA-GLUCOSIDASE B"/>
    <property type="match status" value="1"/>
</dbReference>
<evidence type="ECO:0000313" key="10">
    <source>
        <dbReference type="Proteomes" id="UP001431776"/>
    </source>
</evidence>
<gene>
    <name evidence="9" type="ORF">QJ522_01670</name>
</gene>
<evidence type="ECO:0000256" key="2">
    <source>
        <dbReference type="ARBA" id="ARBA00022801"/>
    </source>
</evidence>
<dbReference type="Pfam" id="PF00150">
    <property type="entry name" value="Cellulase"/>
    <property type="match status" value="1"/>
</dbReference>
<dbReference type="GO" id="GO:0008422">
    <property type="term" value="F:beta-glucosidase activity"/>
    <property type="evidence" value="ECO:0007669"/>
    <property type="project" value="TreeGrafter"/>
</dbReference>
<keyword evidence="6" id="KW-0624">Polysaccharide degradation</keyword>
<dbReference type="GO" id="GO:0030245">
    <property type="term" value="P:cellulose catabolic process"/>
    <property type="evidence" value="ECO:0007669"/>
    <property type="project" value="UniProtKB-KW"/>
</dbReference>